<organism evidence="2 3">
    <name type="scientific">Marasmiellus scandens</name>
    <dbReference type="NCBI Taxonomy" id="2682957"/>
    <lineage>
        <taxon>Eukaryota</taxon>
        <taxon>Fungi</taxon>
        <taxon>Dikarya</taxon>
        <taxon>Basidiomycota</taxon>
        <taxon>Agaricomycotina</taxon>
        <taxon>Agaricomycetes</taxon>
        <taxon>Agaricomycetidae</taxon>
        <taxon>Agaricales</taxon>
        <taxon>Marasmiineae</taxon>
        <taxon>Omphalotaceae</taxon>
        <taxon>Marasmiellus</taxon>
    </lineage>
</organism>
<feature type="region of interest" description="Disordered" evidence="1">
    <location>
        <begin position="90"/>
        <end position="110"/>
    </location>
</feature>
<sequence length="287" mass="31976">MASVIGIASDASQIGTFVALTAQSKAFETRNEILKECMARQRSMLEYLERYLHQVLHSKGHIDDYSKLVRSLQDLTKRLFVMLNKYPSSKHENKTGVGNNSAETAGSAPSKARFSLGKTKRFVIKKCHTVTFELWEGAEEARNLRTDINELETRIMEVSTATLFNNLLASLNTGITALEELDRDVAIAKERLTRENVLNFQDRLIAIMTEISEQKLPKASAAIYMAHARERLNSADIESMGEVPLSAHLPGTINISEFDEDSAGESLTYNPFADSVDITEFRAIAVS</sequence>
<comment type="caution">
    <text evidence="2">The sequence shown here is derived from an EMBL/GenBank/DDBJ whole genome shotgun (WGS) entry which is preliminary data.</text>
</comment>
<dbReference type="EMBL" id="JBANRG010000037">
    <property type="protein sequence ID" value="KAK7448868.1"/>
    <property type="molecule type" value="Genomic_DNA"/>
</dbReference>
<protein>
    <recommendedName>
        <fullName evidence="4">Fungal N-terminal domain-containing protein</fullName>
    </recommendedName>
</protein>
<evidence type="ECO:0000313" key="2">
    <source>
        <dbReference type="EMBL" id="KAK7448868.1"/>
    </source>
</evidence>
<gene>
    <name evidence="2" type="ORF">VKT23_013598</name>
</gene>
<proteinExistence type="predicted"/>
<reference evidence="2 3" key="1">
    <citation type="submission" date="2024-01" db="EMBL/GenBank/DDBJ databases">
        <title>A draft genome for the cacao thread blight pathogen Marasmiellus scandens.</title>
        <authorList>
            <person name="Baruah I.K."/>
            <person name="Leung J."/>
            <person name="Bukari Y."/>
            <person name="Amoako-Attah I."/>
            <person name="Meinhardt L.W."/>
            <person name="Bailey B.A."/>
            <person name="Cohen S.P."/>
        </authorList>
    </citation>
    <scope>NUCLEOTIDE SEQUENCE [LARGE SCALE GENOMIC DNA]</scope>
    <source>
        <strain evidence="2 3">GH-19</strain>
    </source>
</reference>
<evidence type="ECO:0000256" key="1">
    <source>
        <dbReference type="SAM" id="MobiDB-lite"/>
    </source>
</evidence>
<evidence type="ECO:0000313" key="3">
    <source>
        <dbReference type="Proteomes" id="UP001498398"/>
    </source>
</evidence>
<keyword evidence="3" id="KW-1185">Reference proteome</keyword>
<accession>A0ABR1J2X8</accession>
<dbReference type="Proteomes" id="UP001498398">
    <property type="component" value="Unassembled WGS sequence"/>
</dbReference>
<evidence type="ECO:0008006" key="4">
    <source>
        <dbReference type="Google" id="ProtNLM"/>
    </source>
</evidence>
<name>A0ABR1J2X8_9AGAR</name>